<gene>
    <name evidence="2" type="ORF">V865_001895</name>
</gene>
<proteinExistence type="predicted"/>
<keyword evidence="3" id="KW-1185">Reference proteome</keyword>
<accession>A0AAX4KCW7</accession>
<evidence type="ECO:0000256" key="1">
    <source>
        <dbReference type="SAM" id="MobiDB-lite"/>
    </source>
</evidence>
<dbReference type="KEGG" id="ker:91100699"/>
<evidence type="ECO:0000313" key="2">
    <source>
        <dbReference type="EMBL" id="WWD03839.1"/>
    </source>
</evidence>
<name>A0AAX4KCW7_9TREE</name>
<feature type="region of interest" description="Disordered" evidence="1">
    <location>
        <begin position="1"/>
        <end position="46"/>
    </location>
</feature>
<dbReference type="GeneID" id="91100699"/>
<reference evidence="2 3" key="1">
    <citation type="submission" date="2024-01" db="EMBL/GenBank/DDBJ databases">
        <title>Comparative genomics of Cryptococcus and Kwoniella reveals pathogenesis evolution and contrasting modes of karyotype evolution via chromosome fusion or intercentromeric recombination.</title>
        <authorList>
            <person name="Coelho M.A."/>
            <person name="David-Palma M."/>
            <person name="Shea T."/>
            <person name="Bowers K."/>
            <person name="McGinley-Smith S."/>
            <person name="Mohammad A.W."/>
            <person name="Gnirke A."/>
            <person name="Yurkov A.M."/>
            <person name="Nowrousian M."/>
            <person name="Sun S."/>
            <person name="Cuomo C.A."/>
            <person name="Heitman J."/>
        </authorList>
    </citation>
    <scope>NUCLEOTIDE SEQUENCE [LARGE SCALE GENOMIC DNA]</scope>
    <source>
        <strain evidence="2 3">PYCC6329</strain>
    </source>
</reference>
<dbReference type="AlphaFoldDB" id="A0AAX4KCW7"/>
<evidence type="ECO:0000313" key="3">
    <source>
        <dbReference type="Proteomes" id="UP001358614"/>
    </source>
</evidence>
<organism evidence="2 3">
    <name type="scientific">Kwoniella europaea PYCC6329</name>
    <dbReference type="NCBI Taxonomy" id="1423913"/>
    <lineage>
        <taxon>Eukaryota</taxon>
        <taxon>Fungi</taxon>
        <taxon>Dikarya</taxon>
        <taxon>Basidiomycota</taxon>
        <taxon>Agaricomycotina</taxon>
        <taxon>Tremellomycetes</taxon>
        <taxon>Tremellales</taxon>
        <taxon>Cryptococcaceae</taxon>
        <taxon>Kwoniella</taxon>
    </lineage>
</organism>
<protein>
    <submittedName>
        <fullName evidence="2">Uncharacterized protein</fullName>
    </submittedName>
</protein>
<sequence length="122" mass="14534">MSLPAGRRHRTDDSDLSSSTKRRRPEQRQYQDSSSDPFEHPEVGVEQAQSILANELYRFAHKRSIITPKDFSAFMRKFSDKRPERKAWQSFYRREHEVIDNMLRDMGLDPKGWHDHPPKTHQ</sequence>
<dbReference type="RefSeq" id="XP_066081806.1">
    <property type="nucleotide sequence ID" value="XM_066225709.1"/>
</dbReference>
<dbReference type="EMBL" id="CP144089">
    <property type="protein sequence ID" value="WWD03839.1"/>
    <property type="molecule type" value="Genomic_DNA"/>
</dbReference>
<dbReference type="Proteomes" id="UP001358614">
    <property type="component" value="Chromosome 1"/>
</dbReference>